<dbReference type="GO" id="GO:0051920">
    <property type="term" value="F:peroxiredoxin activity"/>
    <property type="evidence" value="ECO:0007669"/>
    <property type="project" value="InterPro"/>
</dbReference>
<organism evidence="4 5">
    <name type="scientific">Prolixibacter denitrificans</name>
    <dbReference type="NCBI Taxonomy" id="1541063"/>
    <lineage>
        <taxon>Bacteria</taxon>
        <taxon>Pseudomonadati</taxon>
        <taxon>Bacteroidota</taxon>
        <taxon>Bacteroidia</taxon>
        <taxon>Marinilabiliales</taxon>
        <taxon>Prolixibacteraceae</taxon>
        <taxon>Prolixibacter</taxon>
    </lineage>
</organism>
<reference evidence="3 6" key="2">
    <citation type="submission" date="2019-10" db="EMBL/GenBank/DDBJ databases">
        <title>Prolixibacter strains distinguished by the presence of nitrate reductase genes were adept at nitrate-dependent anaerobic corrosion of metallic iron and carbon steel.</title>
        <authorList>
            <person name="Iino T."/>
            <person name="Shono N."/>
            <person name="Ito K."/>
            <person name="Nakamura R."/>
            <person name="Sueoka K."/>
            <person name="Harayama S."/>
            <person name="Ohkuma M."/>
        </authorList>
    </citation>
    <scope>NUCLEOTIDE SEQUENCE [LARGE SCALE GENOMIC DNA]</scope>
    <source>
        <strain evidence="3 6">MIC1-1</strain>
    </source>
</reference>
<keyword evidence="4" id="KW-0575">Peroxidase</keyword>
<dbReference type="Proteomes" id="UP000240621">
    <property type="component" value="Unassembled WGS sequence"/>
</dbReference>
<feature type="chain" id="PRO_5015124688" evidence="1">
    <location>
        <begin position="27"/>
        <end position="245"/>
    </location>
</feature>
<dbReference type="Pfam" id="PF02627">
    <property type="entry name" value="CMD"/>
    <property type="match status" value="2"/>
</dbReference>
<feature type="domain" description="Carboxymuconolactone decarboxylase-like" evidence="2">
    <location>
        <begin position="32"/>
        <end position="91"/>
    </location>
</feature>
<name>A0A2P8CE80_9BACT</name>
<dbReference type="PANTHER" id="PTHR33570">
    <property type="entry name" value="4-CARBOXYMUCONOLACTONE DECARBOXYLASE FAMILY PROTEIN"/>
    <property type="match status" value="1"/>
</dbReference>
<accession>A0A2P8CE80</accession>
<dbReference type="RefSeq" id="WP_106542084.1">
    <property type="nucleotide sequence ID" value="NZ_BLAU01000001.1"/>
</dbReference>
<keyword evidence="4" id="KW-0560">Oxidoreductase</keyword>
<evidence type="ECO:0000313" key="4">
    <source>
        <dbReference type="EMBL" id="PSK83288.1"/>
    </source>
</evidence>
<proteinExistence type="predicted"/>
<reference evidence="4 5" key="1">
    <citation type="submission" date="2018-03" db="EMBL/GenBank/DDBJ databases">
        <title>Genomic Encyclopedia of Archaeal and Bacterial Type Strains, Phase II (KMG-II): from individual species to whole genera.</title>
        <authorList>
            <person name="Goeker M."/>
        </authorList>
    </citation>
    <scope>NUCLEOTIDE SEQUENCE [LARGE SCALE GENOMIC DNA]</scope>
    <source>
        <strain evidence="4 5">DSM 27267</strain>
    </source>
</reference>
<feature type="signal peptide" evidence="1">
    <location>
        <begin position="1"/>
        <end position="26"/>
    </location>
</feature>
<dbReference type="InterPro" id="IPR029032">
    <property type="entry name" value="AhpD-like"/>
</dbReference>
<dbReference type="EMBL" id="BLAU01000001">
    <property type="protein sequence ID" value="GET21829.1"/>
    <property type="molecule type" value="Genomic_DNA"/>
</dbReference>
<evidence type="ECO:0000313" key="6">
    <source>
        <dbReference type="Proteomes" id="UP000396862"/>
    </source>
</evidence>
<evidence type="ECO:0000313" key="3">
    <source>
        <dbReference type="EMBL" id="GET21829.1"/>
    </source>
</evidence>
<keyword evidence="6" id="KW-1185">Reference proteome</keyword>
<evidence type="ECO:0000256" key="1">
    <source>
        <dbReference type="SAM" id="SignalP"/>
    </source>
</evidence>
<dbReference type="Gene3D" id="1.20.1290.10">
    <property type="entry name" value="AhpD-like"/>
    <property type="match status" value="1"/>
</dbReference>
<dbReference type="Proteomes" id="UP000396862">
    <property type="component" value="Unassembled WGS sequence"/>
</dbReference>
<feature type="domain" description="Carboxymuconolactone decarboxylase-like" evidence="2">
    <location>
        <begin position="154"/>
        <end position="236"/>
    </location>
</feature>
<protein>
    <submittedName>
        <fullName evidence="4">Alkylhydroperoxidase/carboxymuconolactone decarboxylase family protein YurZ</fullName>
    </submittedName>
</protein>
<dbReference type="OrthoDB" id="9805123at2"/>
<dbReference type="SUPFAM" id="SSF69118">
    <property type="entry name" value="AhpD-like"/>
    <property type="match status" value="1"/>
</dbReference>
<dbReference type="EMBL" id="PYGC01000004">
    <property type="protein sequence ID" value="PSK83288.1"/>
    <property type="molecule type" value="Genomic_DNA"/>
</dbReference>
<dbReference type="InterPro" id="IPR052512">
    <property type="entry name" value="4CMD/NDH-1_regulator"/>
</dbReference>
<dbReference type="InterPro" id="IPR003779">
    <property type="entry name" value="CMD-like"/>
</dbReference>
<dbReference type="AlphaFoldDB" id="A0A2P8CE80"/>
<evidence type="ECO:0000313" key="5">
    <source>
        <dbReference type="Proteomes" id="UP000240621"/>
    </source>
</evidence>
<gene>
    <name evidence="4" type="ORF">CLV93_104218</name>
    <name evidence="3" type="ORF">JCM18694_20750</name>
</gene>
<keyword evidence="1" id="KW-0732">Signal</keyword>
<dbReference type="PANTHER" id="PTHR33570:SF2">
    <property type="entry name" value="CARBOXYMUCONOLACTONE DECARBOXYLASE-LIKE DOMAIN-CONTAINING PROTEIN"/>
    <property type="match status" value="1"/>
</dbReference>
<sequence length="245" mass="26975">MKIQAKPFLTTLIVILGLIVSWNANSAPVEEDTGLSQKEKSLVRISSYTAQGKLDGLKKVLNEGLDAGLTINEINEALVQLYAYCGFPRSLNGIVMFMGVVKERKERGIHDEQGKEIEFNDGVADKYEQGRKVLEVLTGRPQSKPTSGFGQFSPRIDRFLKEHLFADIFASDILSYHQRELVTIAALASMQGVEPQLGAHIGMGMNVGVTENQLNDLLSIIEETVGTKEAESGRNLLRGIKVRSN</sequence>
<evidence type="ECO:0000259" key="2">
    <source>
        <dbReference type="Pfam" id="PF02627"/>
    </source>
</evidence>
<comment type="caution">
    <text evidence="4">The sequence shown here is derived from an EMBL/GenBank/DDBJ whole genome shotgun (WGS) entry which is preliminary data.</text>
</comment>